<feature type="region of interest" description="Disordered" evidence="1">
    <location>
        <begin position="464"/>
        <end position="492"/>
    </location>
</feature>
<accession>A0ABQ9NKT2</accession>
<protein>
    <recommendedName>
        <fullName evidence="2">JmjC domain-containing protein</fullName>
    </recommendedName>
</protein>
<organism evidence="3 4">
    <name type="scientific">Coniosporium apollinis</name>
    <dbReference type="NCBI Taxonomy" id="61459"/>
    <lineage>
        <taxon>Eukaryota</taxon>
        <taxon>Fungi</taxon>
        <taxon>Dikarya</taxon>
        <taxon>Ascomycota</taxon>
        <taxon>Pezizomycotina</taxon>
        <taxon>Dothideomycetes</taxon>
        <taxon>Dothideomycetes incertae sedis</taxon>
        <taxon>Coniosporium</taxon>
    </lineage>
</organism>
<dbReference type="PANTHER" id="PTHR10694">
    <property type="entry name" value="LYSINE-SPECIFIC DEMETHYLASE"/>
    <property type="match status" value="1"/>
</dbReference>
<evidence type="ECO:0000256" key="1">
    <source>
        <dbReference type="SAM" id="MobiDB-lite"/>
    </source>
</evidence>
<dbReference type="SMART" id="SM00558">
    <property type="entry name" value="JmjC"/>
    <property type="match status" value="1"/>
</dbReference>
<dbReference type="EMBL" id="JAPDRL010000068">
    <property type="protein sequence ID" value="KAJ9660118.1"/>
    <property type="molecule type" value="Genomic_DNA"/>
</dbReference>
<keyword evidence="4" id="KW-1185">Reference proteome</keyword>
<gene>
    <name evidence="3" type="ORF">H2201_007025</name>
</gene>
<feature type="region of interest" description="Disordered" evidence="1">
    <location>
        <begin position="240"/>
        <end position="340"/>
    </location>
</feature>
<dbReference type="Pfam" id="PF02373">
    <property type="entry name" value="JmjC"/>
    <property type="match status" value="1"/>
</dbReference>
<feature type="compositionally biased region" description="Acidic residues" evidence="1">
    <location>
        <begin position="243"/>
        <end position="262"/>
    </location>
</feature>
<comment type="caution">
    <text evidence="3">The sequence shown here is derived from an EMBL/GenBank/DDBJ whole genome shotgun (WGS) entry which is preliminary data.</text>
</comment>
<feature type="domain" description="JmjC" evidence="2">
    <location>
        <begin position="65"/>
        <end position="224"/>
    </location>
</feature>
<dbReference type="Gene3D" id="2.60.120.650">
    <property type="entry name" value="Cupin"/>
    <property type="match status" value="1"/>
</dbReference>
<dbReference type="SUPFAM" id="SSF51197">
    <property type="entry name" value="Clavaminate synthase-like"/>
    <property type="match status" value="1"/>
</dbReference>
<proteinExistence type="predicted"/>
<evidence type="ECO:0000259" key="2">
    <source>
        <dbReference type="PROSITE" id="PS51184"/>
    </source>
</evidence>
<sequence>MDIVLPSEPGLSEPPTTNPSSAKELVQRFEHLLESDNGLKDVTYCVDIDVETEASRARTGLPSKSPIWPLKGDRLRDTKKLVAGLHWPYAYQAGHTFGAPFTMHIEDYWLLSVNYLYTGEKIWTTVSSENGHFLEQKLKATNGSLYPSDCAQFLRHSATYIPHTTLSEWGIPYSLVHQNPHEVVITFPRANHEGFSAGCTIAEAANYADANWNFDGYRDCETQSCPAGFIERELMCWRREGEEQQEQEEQMSGEEDEDEEERNDGYNSTDNDKDYGASGARDRRTLKRPAERGVDGQGTRLRQRADGVSSKPTSTGKGLKRKSNEHGLGSKSSKRSKKRLPFDASSSKFFEELQHIPQGIIQSAEVYQTFIKRSNSEDENGLRLLTRLFFAIASPDAFFQLRDACSSVRRKADVTVPQHINTVTQTVEALDNLETAASTNAILRRYHLTCLVEHRNERENQFKIEKPERATRTPRHGRGSVGPVDKPGRQQEGFGRASSMALADIMAEAYPGLMQPSKQRTASNAEYQRRYKTLRNRLCSGRNWHLMQQKFSPGILALVPTGGDSEIQNYEVEKLPVSLFTVFLDVLAELRGDFLQQVSGLVSQHIHDILYRRDLSWKYVFEKMDGDSLKKEPLDSPGFIRFCGLE</sequence>
<feature type="region of interest" description="Disordered" evidence="1">
    <location>
        <begin position="1"/>
        <end position="21"/>
    </location>
</feature>
<evidence type="ECO:0000313" key="3">
    <source>
        <dbReference type="EMBL" id="KAJ9660118.1"/>
    </source>
</evidence>
<feature type="compositionally biased region" description="Basic and acidic residues" evidence="1">
    <location>
        <begin position="270"/>
        <end position="294"/>
    </location>
</feature>
<dbReference type="PROSITE" id="PS51184">
    <property type="entry name" value="JMJC"/>
    <property type="match status" value="1"/>
</dbReference>
<evidence type="ECO:0000313" key="4">
    <source>
        <dbReference type="Proteomes" id="UP001172684"/>
    </source>
</evidence>
<dbReference type="InterPro" id="IPR003347">
    <property type="entry name" value="JmjC_dom"/>
</dbReference>
<reference evidence="3" key="1">
    <citation type="submission" date="2022-10" db="EMBL/GenBank/DDBJ databases">
        <title>Culturing micro-colonial fungi from biological soil crusts in the Mojave desert and describing Neophaeococcomyces mojavensis, and introducing the new genera and species Taxawa tesnikishii.</title>
        <authorList>
            <person name="Kurbessoian T."/>
            <person name="Stajich J.E."/>
        </authorList>
    </citation>
    <scope>NUCLEOTIDE SEQUENCE</scope>
    <source>
        <strain evidence="3">TK_1</strain>
    </source>
</reference>
<dbReference type="Proteomes" id="UP001172684">
    <property type="component" value="Unassembled WGS sequence"/>
</dbReference>
<name>A0ABQ9NKT2_9PEZI</name>